<keyword evidence="1" id="KW-0812">Transmembrane</keyword>
<evidence type="ECO:0000313" key="2">
    <source>
        <dbReference type="EMBL" id="CAG7837834.1"/>
    </source>
</evidence>
<keyword evidence="1" id="KW-0472">Membrane</keyword>
<feature type="non-terminal residue" evidence="2">
    <location>
        <position position="1"/>
    </location>
</feature>
<reference evidence="2" key="1">
    <citation type="submission" date="2021-06" db="EMBL/GenBank/DDBJ databases">
        <authorList>
            <person name="Hodson N. C."/>
            <person name="Mongue J. A."/>
            <person name="Jaron S. K."/>
        </authorList>
    </citation>
    <scope>NUCLEOTIDE SEQUENCE</scope>
</reference>
<gene>
    <name evidence="2" type="ORF">AFUS01_LOCUS46884</name>
</gene>
<keyword evidence="3" id="KW-1185">Reference proteome</keyword>
<feature type="transmembrane region" description="Helical" evidence="1">
    <location>
        <begin position="6"/>
        <end position="31"/>
    </location>
</feature>
<comment type="caution">
    <text evidence="2">The sequence shown here is derived from an EMBL/GenBank/DDBJ whole genome shotgun (WGS) entry which is preliminary data.</text>
</comment>
<dbReference type="Proteomes" id="UP000708208">
    <property type="component" value="Unassembled WGS sequence"/>
</dbReference>
<keyword evidence="1" id="KW-1133">Transmembrane helix</keyword>
<dbReference type="EMBL" id="CAJVCH010571553">
    <property type="protein sequence ID" value="CAG7837834.1"/>
    <property type="molecule type" value="Genomic_DNA"/>
</dbReference>
<organism evidence="2 3">
    <name type="scientific">Allacma fusca</name>
    <dbReference type="NCBI Taxonomy" id="39272"/>
    <lineage>
        <taxon>Eukaryota</taxon>
        <taxon>Metazoa</taxon>
        <taxon>Ecdysozoa</taxon>
        <taxon>Arthropoda</taxon>
        <taxon>Hexapoda</taxon>
        <taxon>Collembola</taxon>
        <taxon>Symphypleona</taxon>
        <taxon>Sminthuridae</taxon>
        <taxon>Allacma</taxon>
    </lineage>
</organism>
<name>A0A8J2LS18_9HEXA</name>
<dbReference type="AlphaFoldDB" id="A0A8J2LS18"/>
<evidence type="ECO:0000313" key="3">
    <source>
        <dbReference type="Proteomes" id="UP000708208"/>
    </source>
</evidence>
<proteinExistence type="predicted"/>
<sequence>PLNPFTPWSLFCSFGPSGIPLAPSIFVYVIVSSSSTSTNLNILLQSLSNTVATTTVYTPS</sequence>
<evidence type="ECO:0000256" key="1">
    <source>
        <dbReference type="SAM" id="Phobius"/>
    </source>
</evidence>
<protein>
    <submittedName>
        <fullName evidence="2">Uncharacterized protein</fullName>
    </submittedName>
</protein>
<accession>A0A8J2LS18</accession>